<organism evidence="1 2">
    <name type="scientific">Candidatus Sysuiplasma superficiale</name>
    <dbReference type="NCBI Taxonomy" id="2823368"/>
    <lineage>
        <taxon>Archaea</taxon>
        <taxon>Methanobacteriati</taxon>
        <taxon>Thermoplasmatota</taxon>
        <taxon>Thermoplasmata</taxon>
        <taxon>Candidatus Sysuiplasmatales</taxon>
        <taxon>Candidatus Sysuiplasmataceae</taxon>
        <taxon>Candidatus Sysuiplasma</taxon>
    </lineage>
</organism>
<comment type="caution">
    <text evidence="1">The sequence shown here is derived from an EMBL/GenBank/DDBJ whole genome shotgun (WGS) entry which is preliminary data.</text>
</comment>
<sequence>MKTVLVVEPHPDDTAIMAGGTVAKLTAEGSRVIIVTVTDGERGTMDRNIKSADDLRKITRTEASRASEILGVEQQIFLGYLNHDVMFEKELELKNRIMGLIRKFKPHIVMTYDPYGKYEPNPDHRTVSFATYDAATFSHYHLECPEQIEKEGLDTHIVDEVWFYNSPGPNASFDVTDYLPKKVEAMSAYSSQLDSMIEEVRQRLHSAGYRAKFLESGSKKEKILNLWVYPSLSGGRLVEKFRIIRPFITERVGYLLSSNLVEPAV</sequence>
<dbReference type="Pfam" id="PF02585">
    <property type="entry name" value="PIG-L"/>
    <property type="match status" value="1"/>
</dbReference>
<protein>
    <submittedName>
        <fullName evidence="1">PIG-L family deacetylase</fullName>
    </submittedName>
</protein>
<dbReference type="Gene3D" id="3.40.50.10320">
    <property type="entry name" value="LmbE-like"/>
    <property type="match status" value="1"/>
</dbReference>
<evidence type="ECO:0000313" key="2">
    <source>
        <dbReference type="Proteomes" id="UP000716004"/>
    </source>
</evidence>
<proteinExistence type="predicted"/>
<dbReference type="InterPro" id="IPR024078">
    <property type="entry name" value="LmbE-like_dom_sf"/>
</dbReference>
<dbReference type="PANTHER" id="PTHR12993:SF11">
    <property type="entry name" value="N-ACETYLGLUCOSAMINYL-PHOSPHATIDYLINOSITOL DE-N-ACETYLASE"/>
    <property type="match status" value="1"/>
</dbReference>
<dbReference type="AlphaFoldDB" id="A0A8J7YRP2"/>
<name>A0A8J7YRP2_9ARCH</name>
<dbReference type="SUPFAM" id="SSF102588">
    <property type="entry name" value="LmbE-like"/>
    <property type="match status" value="1"/>
</dbReference>
<reference evidence="1" key="1">
    <citation type="submission" date="2021-04" db="EMBL/GenBank/DDBJ databases">
        <title>Genomic insights into ecological role and evolution of a novel Thermoplasmata order Candidatus Sysuiplasmatales.</title>
        <authorList>
            <person name="Yuan Y."/>
        </authorList>
    </citation>
    <scope>NUCLEOTIDE SEQUENCE</scope>
    <source>
        <strain evidence="1">YP2-bin.285</strain>
    </source>
</reference>
<dbReference type="InterPro" id="IPR003737">
    <property type="entry name" value="GlcNAc_PI_deacetylase-related"/>
</dbReference>
<gene>
    <name evidence="1" type="ORF">J9259_09080</name>
</gene>
<evidence type="ECO:0000313" key="1">
    <source>
        <dbReference type="EMBL" id="MBX8632646.1"/>
    </source>
</evidence>
<dbReference type="EMBL" id="JAGVSJ010000044">
    <property type="protein sequence ID" value="MBX8632646.1"/>
    <property type="molecule type" value="Genomic_DNA"/>
</dbReference>
<accession>A0A8J7YRP2</accession>
<dbReference type="GO" id="GO:0016811">
    <property type="term" value="F:hydrolase activity, acting on carbon-nitrogen (but not peptide) bonds, in linear amides"/>
    <property type="evidence" value="ECO:0007669"/>
    <property type="project" value="TreeGrafter"/>
</dbReference>
<dbReference type="PANTHER" id="PTHR12993">
    <property type="entry name" value="N-ACETYLGLUCOSAMINYL-PHOSPHATIDYLINOSITOL DE-N-ACETYLASE-RELATED"/>
    <property type="match status" value="1"/>
</dbReference>
<dbReference type="Proteomes" id="UP000716004">
    <property type="component" value="Unassembled WGS sequence"/>
</dbReference>